<gene>
    <name evidence="4" type="ORF">R8Z52_24125</name>
</gene>
<feature type="compositionally biased region" description="Low complexity" evidence="1">
    <location>
        <begin position="541"/>
        <end position="566"/>
    </location>
</feature>
<feature type="chain" id="PRO_5046056025" evidence="2">
    <location>
        <begin position="22"/>
        <end position="663"/>
    </location>
</feature>
<keyword evidence="4" id="KW-0378">Hydrolase</keyword>
<dbReference type="EMBL" id="CP138204">
    <property type="protein sequence ID" value="WPC76003.1"/>
    <property type="molecule type" value="Genomic_DNA"/>
</dbReference>
<evidence type="ECO:0000313" key="4">
    <source>
        <dbReference type="EMBL" id="WPC76003.1"/>
    </source>
</evidence>
<dbReference type="RefSeq" id="WP_261896381.1">
    <property type="nucleotide sequence ID" value="NZ_AP024896.1"/>
</dbReference>
<keyword evidence="5" id="KW-1185">Reference proteome</keyword>
<dbReference type="GO" id="GO:0008237">
    <property type="term" value="F:metallopeptidase activity"/>
    <property type="evidence" value="ECO:0007669"/>
    <property type="project" value="UniProtKB-KW"/>
</dbReference>
<dbReference type="Gene3D" id="2.60.120.380">
    <property type="match status" value="1"/>
</dbReference>
<dbReference type="Pfam" id="PF05547">
    <property type="entry name" value="Peptidase_M6"/>
    <property type="match status" value="1"/>
</dbReference>
<dbReference type="PANTHER" id="PTHR41775:SF1">
    <property type="entry name" value="PEPTIDASE M6-LIKE DOMAIN-CONTAINING PROTEIN"/>
    <property type="match status" value="1"/>
</dbReference>
<proteinExistence type="predicted"/>
<feature type="signal peptide" evidence="2">
    <location>
        <begin position="1"/>
        <end position="21"/>
    </location>
</feature>
<dbReference type="InterPro" id="IPR008757">
    <property type="entry name" value="Peptidase_M6-like_domain"/>
</dbReference>
<accession>A0ABZ0QHM7</accession>
<evidence type="ECO:0000313" key="5">
    <source>
        <dbReference type="Proteomes" id="UP001304071"/>
    </source>
</evidence>
<dbReference type="SUPFAM" id="SSF89260">
    <property type="entry name" value="Collagen-binding domain"/>
    <property type="match status" value="1"/>
</dbReference>
<dbReference type="SUPFAM" id="SSF55486">
    <property type="entry name" value="Metalloproteases ('zincins'), catalytic domain"/>
    <property type="match status" value="1"/>
</dbReference>
<feature type="domain" description="Peptidase M6-like" evidence="3">
    <location>
        <begin position="186"/>
        <end position="260"/>
    </location>
</feature>
<name>A0ABZ0QHM7_9VIBR</name>
<dbReference type="PANTHER" id="PTHR41775">
    <property type="entry name" value="SECRETED PROTEIN-RELATED"/>
    <property type="match status" value="1"/>
</dbReference>
<organism evidence="4 5">
    <name type="scientific">Vibrio porteresiae DSM 19223</name>
    <dbReference type="NCBI Taxonomy" id="1123496"/>
    <lineage>
        <taxon>Bacteria</taxon>
        <taxon>Pseudomonadati</taxon>
        <taxon>Pseudomonadota</taxon>
        <taxon>Gammaproteobacteria</taxon>
        <taxon>Vibrionales</taxon>
        <taxon>Vibrionaceae</taxon>
        <taxon>Vibrio</taxon>
    </lineage>
</organism>
<keyword evidence="2" id="KW-0732">Signal</keyword>
<dbReference type="Proteomes" id="UP001304071">
    <property type="component" value="Chromosome 2"/>
</dbReference>
<feature type="compositionally biased region" description="Polar residues" evidence="1">
    <location>
        <begin position="516"/>
        <end position="540"/>
    </location>
</feature>
<keyword evidence="4" id="KW-0482">Metalloprotease</keyword>
<sequence length="663" mass="72467">MNKHLSSGVLCLSLLSGAVHAAIPYNGQTYEYKQPNGEVITLTLEGNDYYAEQRTKMGRLVIYDANLKGMAYAKVSDSGDELISTGELVTEKVADTNPLFSSKLVKKYHREPGLNRDAKLKLAEEAKAKLLDIQDKNDFLFSSKALASNSANHVLGNVRGLTVMIQFPDEKGTMTTEQINNFLNASEYTEFGNKQSIRGYYYSVSGGKLDYSNTVVGYYTAKHNKSYYTDPSIEFSQRARELILEALNWLEDEQGFDFSTLSTNANKQIRGLNFMYAGTSGGAWSQGLWPHMGGLYPRFCADGVCTNNYQISDMSDSLAIGTFAHESGHLLFDWPDLYDYDGSSQGSVASYGIMGFGAVGYRSMYQPTPPVAPLRDLVGWDTVTEINPAVDANAPTGQLAAQNVSNTSYKWSNPNNANEAFYIEAINQTGQNTEQLGSGLAIFHVDKNGDRDNEWHPYIQMEHADGKRDPENSVNQGDENDVYHQYGEFTATLPNALTEKGTNSLWWDGSESGLNISDVSQPGETITFLSTPNVEPTHNQDTGNDNADSGNDNSGDNSGDTGSSTSNTFTGHLEAYTSVIEPNGSYFEFAGGGILRVSLEASANTDFGIALYQLVDNQWQAVAVSQNEGTSNELIEYNGGAGYYYVAILAYSGSGDYTLKLGQ</sequence>
<evidence type="ECO:0000256" key="2">
    <source>
        <dbReference type="SAM" id="SignalP"/>
    </source>
</evidence>
<feature type="region of interest" description="Disordered" evidence="1">
    <location>
        <begin position="516"/>
        <end position="566"/>
    </location>
</feature>
<protein>
    <submittedName>
        <fullName evidence="4">M6 family metalloprotease domain-containing protein</fullName>
    </submittedName>
</protein>
<evidence type="ECO:0000259" key="3">
    <source>
        <dbReference type="Pfam" id="PF05547"/>
    </source>
</evidence>
<dbReference type="NCBIfam" id="TIGR03296">
    <property type="entry name" value="M6dom_TIGR03296"/>
    <property type="match status" value="1"/>
</dbReference>
<keyword evidence="4" id="KW-0645">Protease</keyword>
<evidence type="ECO:0000256" key="1">
    <source>
        <dbReference type="SAM" id="MobiDB-lite"/>
    </source>
</evidence>
<reference evidence="4 5" key="1">
    <citation type="submission" date="2023-11" db="EMBL/GenBank/DDBJ databases">
        <title>Plant-associative lifestyle of Vibrio porteresiae and its evolutionary dynamics.</title>
        <authorList>
            <person name="Rameshkumar N."/>
            <person name="Kirti K."/>
        </authorList>
    </citation>
    <scope>NUCLEOTIDE SEQUENCE [LARGE SCALE GENOMIC DNA]</scope>
    <source>
        <strain evidence="4 5">MSSRF30</strain>
    </source>
</reference>